<evidence type="ECO:0000313" key="1">
    <source>
        <dbReference type="EMBL" id="KAE9007388.1"/>
    </source>
</evidence>
<comment type="caution">
    <text evidence="2">The sequence shown here is derived from an EMBL/GenBank/DDBJ whole genome shotgun (WGS) entry which is preliminary data.</text>
</comment>
<evidence type="ECO:0000313" key="3">
    <source>
        <dbReference type="Proteomes" id="UP000433483"/>
    </source>
</evidence>
<dbReference type="AlphaFoldDB" id="A0A6A3ZDF2"/>
<organism evidence="2 3">
    <name type="scientific">Phytophthora fragariae</name>
    <dbReference type="NCBI Taxonomy" id="53985"/>
    <lineage>
        <taxon>Eukaryota</taxon>
        <taxon>Sar</taxon>
        <taxon>Stramenopiles</taxon>
        <taxon>Oomycota</taxon>
        <taxon>Peronosporomycetes</taxon>
        <taxon>Peronosporales</taxon>
        <taxon>Peronosporaceae</taxon>
        <taxon>Phytophthora</taxon>
    </lineage>
</organism>
<proteinExistence type="predicted"/>
<sequence length="75" mass="8471">MDESQSTEQQQACEEYHLVRVKIQDVPVAMQVNVSDLRAALRLPSYSLRPPFRAPTNVATRAPAVNMEDTYHLDA</sequence>
<reference evidence="2 3" key="1">
    <citation type="submission" date="2018-08" db="EMBL/GenBank/DDBJ databases">
        <title>Genomic investigation of the strawberry pathogen Phytophthora fragariae indicates pathogenicity is determined by transcriptional variation in three key races.</title>
        <authorList>
            <person name="Adams T.M."/>
            <person name="Armitage A.D."/>
            <person name="Sobczyk M.K."/>
            <person name="Bates H.J."/>
            <person name="Dunwell J.M."/>
            <person name="Nellist C.F."/>
            <person name="Harrison R.J."/>
        </authorList>
    </citation>
    <scope>NUCLEOTIDE SEQUENCE [LARGE SCALE GENOMIC DNA]</scope>
    <source>
        <strain evidence="2 3">NOV-27</strain>
        <strain evidence="1 4">SCRP245</strain>
    </source>
</reference>
<evidence type="ECO:0000313" key="2">
    <source>
        <dbReference type="EMBL" id="KAE9232862.1"/>
    </source>
</evidence>
<dbReference type="EMBL" id="QXGB01000070">
    <property type="protein sequence ID" value="KAE9232862.1"/>
    <property type="molecule type" value="Genomic_DNA"/>
</dbReference>
<keyword evidence="3" id="KW-1185">Reference proteome</keyword>
<gene>
    <name evidence="2" type="ORF">PF005_g2575</name>
    <name evidence="1" type="ORF">PF011_g11141</name>
</gene>
<accession>A0A6A3ZDF2</accession>
<dbReference type="Proteomes" id="UP000433483">
    <property type="component" value="Unassembled WGS sequence"/>
</dbReference>
<name>A0A6A3ZDF2_9STRA</name>
<dbReference type="EMBL" id="QXFW01000610">
    <property type="protein sequence ID" value="KAE9007388.1"/>
    <property type="molecule type" value="Genomic_DNA"/>
</dbReference>
<protein>
    <submittedName>
        <fullName evidence="2">Uncharacterized protein</fullName>
    </submittedName>
</protein>
<dbReference type="OrthoDB" id="128810at2759"/>
<dbReference type="Proteomes" id="UP000460718">
    <property type="component" value="Unassembled WGS sequence"/>
</dbReference>
<evidence type="ECO:0000313" key="4">
    <source>
        <dbReference type="Proteomes" id="UP000460718"/>
    </source>
</evidence>